<dbReference type="Proteomes" id="UP000837857">
    <property type="component" value="Chromosome 28"/>
</dbReference>
<feature type="region of interest" description="Disordered" evidence="1">
    <location>
        <begin position="402"/>
        <end position="439"/>
    </location>
</feature>
<name>A0ABN8IQJ6_9NEOP</name>
<organism evidence="3 4">
    <name type="scientific">Iphiclides podalirius</name>
    <name type="common">scarce swallowtail</name>
    <dbReference type="NCBI Taxonomy" id="110791"/>
    <lineage>
        <taxon>Eukaryota</taxon>
        <taxon>Metazoa</taxon>
        <taxon>Ecdysozoa</taxon>
        <taxon>Arthropoda</taxon>
        <taxon>Hexapoda</taxon>
        <taxon>Insecta</taxon>
        <taxon>Pterygota</taxon>
        <taxon>Neoptera</taxon>
        <taxon>Endopterygota</taxon>
        <taxon>Lepidoptera</taxon>
        <taxon>Glossata</taxon>
        <taxon>Ditrysia</taxon>
        <taxon>Papilionoidea</taxon>
        <taxon>Papilionidae</taxon>
        <taxon>Papilioninae</taxon>
        <taxon>Iphiclides</taxon>
    </lineage>
</organism>
<feature type="region of interest" description="Disordered" evidence="1">
    <location>
        <begin position="348"/>
        <end position="374"/>
    </location>
</feature>
<dbReference type="PANTHER" id="PTHR12156">
    <property type="entry name" value="PLECKSTRIN HOMOLOGY-LIKE DOMAIN, FAMILY B, MEMBER 3"/>
    <property type="match status" value="1"/>
</dbReference>
<dbReference type="InterPro" id="IPR008984">
    <property type="entry name" value="SMAD_FHA_dom_sf"/>
</dbReference>
<accession>A0ABN8IQJ6</accession>
<feature type="compositionally biased region" description="Basic and acidic residues" evidence="1">
    <location>
        <begin position="264"/>
        <end position="279"/>
    </location>
</feature>
<reference evidence="3" key="1">
    <citation type="submission" date="2022-03" db="EMBL/GenBank/DDBJ databases">
        <authorList>
            <person name="Martin H S."/>
        </authorList>
    </citation>
    <scope>NUCLEOTIDE SEQUENCE</scope>
</reference>
<feature type="non-terminal residue" evidence="3">
    <location>
        <position position="1"/>
    </location>
</feature>
<dbReference type="Pfam" id="PF00498">
    <property type="entry name" value="FHA"/>
    <property type="match status" value="1"/>
</dbReference>
<dbReference type="EMBL" id="OW152840">
    <property type="protein sequence ID" value="CAH2061792.1"/>
    <property type="molecule type" value="Genomic_DNA"/>
</dbReference>
<gene>
    <name evidence="3" type="ORF">IPOD504_LOCUS11456</name>
</gene>
<dbReference type="Gene3D" id="2.60.200.20">
    <property type="match status" value="1"/>
</dbReference>
<evidence type="ECO:0000313" key="4">
    <source>
        <dbReference type="Proteomes" id="UP000837857"/>
    </source>
</evidence>
<proteinExistence type="predicted"/>
<evidence type="ECO:0000259" key="2">
    <source>
        <dbReference type="Pfam" id="PF00498"/>
    </source>
</evidence>
<keyword evidence="4" id="KW-1185">Reference proteome</keyword>
<evidence type="ECO:0000313" key="3">
    <source>
        <dbReference type="EMBL" id="CAH2061792.1"/>
    </source>
</evidence>
<sequence length="471" mass="52023">MLRGPTEATRFVNCVRARYERESYGPCDWSIGCSDDVIGLPIGGGRSLALRWWKMSGLQTRSEDTINGVDVREQGSALRVATNTPHLVSLGTGRLSTAVTLHPIKQGRVTIGSDPTCDIYVVGTGVASVHCRVENSHGVVTLYPISGSTLLDGLPVDKPTRLSQGSMLTIGRSNYLRFNHPEEAKLMKSVLPSGHVSMAPIQFQPNEQCLQTGYTNHTDSQCYQSNHTQKIYKDQTLSQLDRELDMTLREMSRVRPPIAPKAQTHREPENDHSDQESKPKTGIMAKVSKFERYSRQHCVGRSQFYTQSGSEISPKVFSANSLTVNTPARDVLGGRPVPEHIARCHGLPPVPVHGSGSRPNTDHSPRAAEGRTENLYGRINPLGCEARAAMEPCEGRFEVLEASRHQQGGRGRPEALEASRRDHQQGISVPSSAYDRNPQYSPVYSNCQHDRSFEAESMRMKVNPALTCPFL</sequence>
<feature type="compositionally biased region" description="Basic and acidic residues" evidence="1">
    <location>
        <begin position="360"/>
        <end position="372"/>
    </location>
</feature>
<feature type="compositionally biased region" description="Basic and acidic residues" evidence="1">
    <location>
        <begin position="411"/>
        <end position="424"/>
    </location>
</feature>
<dbReference type="InterPro" id="IPR052212">
    <property type="entry name" value="PH-like_domain"/>
</dbReference>
<dbReference type="InterPro" id="IPR000253">
    <property type="entry name" value="FHA_dom"/>
</dbReference>
<feature type="region of interest" description="Disordered" evidence="1">
    <location>
        <begin position="253"/>
        <end position="281"/>
    </location>
</feature>
<feature type="domain" description="FHA" evidence="2">
    <location>
        <begin position="109"/>
        <end position="171"/>
    </location>
</feature>
<dbReference type="PANTHER" id="PTHR12156:SF5">
    <property type="entry name" value="FI18040P1"/>
    <property type="match status" value="1"/>
</dbReference>
<evidence type="ECO:0000256" key="1">
    <source>
        <dbReference type="SAM" id="MobiDB-lite"/>
    </source>
</evidence>
<dbReference type="SUPFAM" id="SSF49879">
    <property type="entry name" value="SMAD/FHA domain"/>
    <property type="match status" value="1"/>
</dbReference>
<protein>
    <recommendedName>
        <fullName evidence="2">FHA domain-containing protein</fullName>
    </recommendedName>
</protein>